<evidence type="ECO:0000256" key="6">
    <source>
        <dbReference type="PROSITE-ProRule" id="PRU00169"/>
    </source>
</evidence>
<keyword evidence="11" id="KW-1185">Reference proteome</keyword>
<dbReference type="Pfam" id="PF00072">
    <property type="entry name" value="Response_reg"/>
    <property type="match status" value="1"/>
</dbReference>
<comment type="caution">
    <text evidence="10">The sequence shown here is derived from an EMBL/GenBank/DDBJ whole genome shotgun (WGS) entry which is preliminary data.</text>
</comment>
<evidence type="ECO:0000256" key="7">
    <source>
        <dbReference type="PROSITE-ProRule" id="PRU01091"/>
    </source>
</evidence>
<keyword evidence="2" id="KW-0902">Two-component regulatory system</keyword>
<feature type="domain" description="Response regulatory" evidence="8">
    <location>
        <begin position="2"/>
        <end position="116"/>
    </location>
</feature>
<proteinExistence type="predicted"/>
<dbReference type="PANTHER" id="PTHR48111">
    <property type="entry name" value="REGULATOR OF RPOS"/>
    <property type="match status" value="1"/>
</dbReference>
<dbReference type="Gene3D" id="1.10.10.10">
    <property type="entry name" value="Winged helix-like DNA-binding domain superfamily/Winged helix DNA-binding domain"/>
    <property type="match status" value="1"/>
</dbReference>
<organism evidence="10 11">
    <name type="scientific">Emticicia aquatilis</name>
    <dbReference type="NCBI Taxonomy" id="1537369"/>
    <lineage>
        <taxon>Bacteria</taxon>
        <taxon>Pseudomonadati</taxon>
        <taxon>Bacteroidota</taxon>
        <taxon>Cytophagia</taxon>
        <taxon>Cytophagales</taxon>
        <taxon>Leadbetterellaceae</taxon>
        <taxon>Emticicia</taxon>
    </lineage>
</organism>
<evidence type="ECO:0000313" key="10">
    <source>
        <dbReference type="EMBL" id="GGD48263.1"/>
    </source>
</evidence>
<dbReference type="SUPFAM" id="SSF46894">
    <property type="entry name" value="C-terminal effector domain of the bipartite response regulators"/>
    <property type="match status" value="1"/>
</dbReference>
<dbReference type="PROSITE" id="PS50110">
    <property type="entry name" value="RESPONSE_REGULATORY"/>
    <property type="match status" value="1"/>
</dbReference>
<dbReference type="InterPro" id="IPR001867">
    <property type="entry name" value="OmpR/PhoB-type_DNA-bd"/>
</dbReference>
<dbReference type="SMART" id="SM00862">
    <property type="entry name" value="Trans_reg_C"/>
    <property type="match status" value="1"/>
</dbReference>
<dbReference type="Gene3D" id="6.10.250.690">
    <property type="match status" value="1"/>
</dbReference>
<dbReference type="InterPro" id="IPR039420">
    <property type="entry name" value="WalR-like"/>
</dbReference>
<evidence type="ECO:0000256" key="3">
    <source>
        <dbReference type="ARBA" id="ARBA00023015"/>
    </source>
</evidence>
<keyword evidence="1 6" id="KW-0597">Phosphoprotein</keyword>
<keyword evidence="5" id="KW-0804">Transcription</keyword>
<evidence type="ECO:0000313" key="11">
    <source>
        <dbReference type="Proteomes" id="UP000609064"/>
    </source>
</evidence>
<reference evidence="10" key="1">
    <citation type="journal article" date="2014" name="Int. J. Syst. Evol. Microbiol.">
        <title>Complete genome sequence of Corynebacterium casei LMG S-19264T (=DSM 44701T), isolated from a smear-ripened cheese.</title>
        <authorList>
            <consortium name="US DOE Joint Genome Institute (JGI-PGF)"/>
            <person name="Walter F."/>
            <person name="Albersmeier A."/>
            <person name="Kalinowski J."/>
            <person name="Ruckert C."/>
        </authorList>
    </citation>
    <scope>NUCLEOTIDE SEQUENCE</scope>
    <source>
        <strain evidence="10">CGMCC 1.15958</strain>
    </source>
</reference>
<protein>
    <submittedName>
        <fullName evidence="10">DNA-binding response regulator</fullName>
    </submittedName>
</protein>
<dbReference type="AlphaFoldDB" id="A0A916YKN1"/>
<dbReference type="InterPro" id="IPR001789">
    <property type="entry name" value="Sig_transdc_resp-reg_receiver"/>
</dbReference>
<accession>A0A916YKN1</accession>
<dbReference type="InterPro" id="IPR011006">
    <property type="entry name" value="CheY-like_superfamily"/>
</dbReference>
<feature type="DNA-binding region" description="OmpR/PhoB-type" evidence="7">
    <location>
        <begin position="124"/>
        <end position="224"/>
    </location>
</feature>
<feature type="modified residue" description="4-aspartylphosphate" evidence="6">
    <location>
        <position position="51"/>
    </location>
</feature>
<evidence type="ECO:0000256" key="1">
    <source>
        <dbReference type="ARBA" id="ARBA00022553"/>
    </source>
</evidence>
<dbReference type="PANTHER" id="PTHR48111:SF22">
    <property type="entry name" value="REGULATOR OF RPOS"/>
    <property type="match status" value="1"/>
</dbReference>
<dbReference type="Proteomes" id="UP000609064">
    <property type="component" value="Unassembled WGS sequence"/>
</dbReference>
<reference evidence="10" key="2">
    <citation type="submission" date="2020-09" db="EMBL/GenBank/DDBJ databases">
        <authorList>
            <person name="Sun Q."/>
            <person name="Zhou Y."/>
        </authorList>
    </citation>
    <scope>NUCLEOTIDE SEQUENCE</scope>
    <source>
        <strain evidence="10">CGMCC 1.15958</strain>
    </source>
</reference>
<dbReference type="Gene3D" id="3.40.50.2300">
    <property type="match status" value="1"/>
</dbReference>
<dbReference type="GO" id="GO:0032993">
    <property type="term" value="C:protein-DNA complex"/>
    <property type="evidence" value="ECO:0007669"/>
    <property type="project" value="TreeGrafter"/>
</dbReference>
<evidence type="ECO:0000259" key="9">
    <source>
        <dbReference type="PROSITE" id="PS51755"/>
    </source>
</evidence>
<dbReference type="InterPro" id="IPR016032">
    <property type="entry name" value="Sig_transdc_resp-reg_C-effctor"/>
</dbReference>
<dbReference type="CDD" id="cd00383">
    <property type="entry name" value="trans_reg_C"/>
    <property type="match status" value="1"/>
</dbReference>
<dbReference type="GO" id="GO:0006355">
    <property type="term" value="P:regulation of DNA-templated transcription"/>
    <property type="evidence" value="ECO:0007669"/>
    <property type="project" value="InterPro"/>
</dbReference>
<gene>
    <name evidence="10" type="ORF">GCM10011514_10350</name>
</gene>
<keyword evidence="3" id="KW-0805">Transcription regulation</keyword>
<feature type="domain" description="OmpR/PhoB-type" evidence="9">
    <location>
        <begin position="124"/>
        <end position="224"/>
    </location>
</feature>
<evidence type="ECO:0000256" key="2">
    <source>
        <dbReference type="ARBA" id="ARBA00023012"/>
    </source>
</evidence>
<dbReference type="SMART" id="SM00448">
    <property type="entry name" value="REC"/>
    <property type="match status" value="1"/>
</dbReference>
<dbReference type="GO" id="GO:0005829">
    <property type="term" value="C:cytosol"/>
    <property type="evidence" value="ECO:0007669"/>
    <property type="project" value="TreeGrafter"/>
</dbReference>
<dbReference type="GO" id="GO:0000976">
    <property type="term" value="F:transcription cis-regulatory region binding"/>
    <property type="evidence" value="ECO:0007669"/>
    <property type="project" value="TreeGrafter"/>
</dbReference>
<evidence type="ECO:0000256" key="5">
    <source>
        <dbReference type="ARBA" id="ARBA00023163"/>
    </source>
</evidence>
<dbReference type="PROSITE" id="PS51755">
    <property type="entry name" value="OMPR_PHOB"/>
    <property type="match status" value="1"/>
</dbReference>
<keyword evidence="4 7" id="KW-0238">DNA-binding</keyword>
<dbReference type="SUPFAM" id="SSF52172">
    <property type="entry name" value="CheY-like"/>
    <property type="match status" value="1"/>
</dbReference>
<dbReference type="Pfam" id="PF00486">
    <property type="entry name" value="Trans_reg_C"/>
    <property type="match status" value="1"/>
</dbReference>
<sequence>MKILLIEDEKALAITIQKFLLDESYVCEWVSNLPDAEDKIGVYEYDCVLVDIMLPNGSGLSIVEQLKKQQSSAGIIIISAKNALDDKIKGLDLGADDYLTKPFHLTELNSRVKSVLRRRQFGGNREIIFGEIKILPDSKEVWVGTKNIILTRKEYDLLMYFVANSNRVLPKSSISEHLYGDEIDQSDTFDFLYSHIKNLRKKLIEASCPDYIQTLYGVGYKFSLT</sequence>
<evidence type="ECO:0000256" key="4">
    <source>
        <dbReference type="ARBA" id="ARBA00023125"/>
    </source>
</evidence>
<name>A0A916YKN1_9BACT</name>
<dbReference type="EMBL" id="BMKK01000002">
    <property type="protein sequence ID" value="GGD48263.1"/>
    <property type="molecule type" value="Genomic_DNA"/>
</dbReference>
<dbReference type="GO" id="GO:0000156">
    <property type="term" value="F:phosphorelay response regulator activity"/>
    <property type="evidence" value="ECO:0007669"/>
    <property type="project" value="TreeGrafter"/>
</dbReference>
<dbReference type="RefSeq" id="WP_188764975.1">
    <property type="nucleotide sequence ID" value="NZ_BMKK01000002.1"/>
</dbReference>
<evidence type="ECO:0000259" key="8">
    <source>
        <dbReference type="PROSITE" id="PS50110"/>
    </source>
</evidence>
<dbReference type="InterPro" id="IPR036388">
    <property type="entry name" value="WH-like_DNA-bd_sf"/>
</dbReference>